<evidence type="ECO:0000259" key="1">
    <source>
        <dbReference type="Pfam" id="PF20091"/>
    </source>
</evidence>
<dbReference type="InterPro" id="IPR045394">
    <property type="entry name" value="Abhydrolase_dom"/>
</dbReference>
<reference evidence="2" key="1">
    <citation type="submission" date="2020-05" db="EMBL/GenBank/DDBJ databases">
        <authorList>
            <person name="Zeng H."/>
            <person name="Chan Y.K."/>
            <person name="Watt R.M."/>
        </authorList>
    </citation>
    <scope>NUCLEOTIDE SEQUENCE</scope>
    <source>
        <strain evidence="2">ATCC 700773</strain>
    </source>
</reference>
<accession>A0A975EZW5</accession>
<proteinExistence type="predicted"/>
<dbReference type="RefSeq" id="WP_210116643.1">
    <property type="nucleotide sequence ID" value="NZ_CP054257.1"/>
</dbReference>
<gene>
    <name evidence="2" type="ORF">HRI96_06795</name>
</gene>
<name>A0A975EZW5_9SPIR</name>
<dbReference type="Pfam" id="PF20091">
    <property type="entry name" value="Abhydrolase_10"/>
    <property type="match status" value="1"/>
</dbReference>
<evidence type="ECO:0000313" key="3">
    <source>
        <dbReference type="Proteomes" id="UP000671995"/>
    </source>
</evidence>
<dbReference type="Proteomes" id="UP000671995">
    <property type="component" value="Chromosome"/>
</dbReference>
<organism evidence="2 3">
    <name type="scientific">Treponema parvum</name>
    <dbReference type="NCBI Taxonomy" id="138851"/>
    <lineage>
        <taxon>Bacteria</taxon>
        <taxon>Pseudomonadati</taxon>
        <taxon>Spirochaetota</taxon>
        <taxon>Spirochaetia</taxon>
        <taxon>Spirochaetales</taxon>
        <taxon>Treponemataceae</taxon>
        <taxon>Treponema</taxon>
    </lineage>
</organism>
<feature type="domain" description="Alpha/beta hydrolase" evidence="1">
    <location>
        <begin position="15"/>
        <end position="475"/>
    </location>
</feature>
<sequence length="483" mass="54644">MHNDFTIEPKAVEVMGPIPVTDKSHPFSAAAFSRVPMDLEPFGFSEEEYFVKGSADVYGTDTGGALTVRERALPYETRILVRRPKNGRDRKPRVFLDILNATNGYDIEDLWRRSRRYILENGYSYVGVTAKPINVLALKYFDYNRYRNLNWAGSAKGLSPSVPDTCHRIAGCEEGLVWDILTQLGHWIKTDGKSLFSDGQKLSVYLTGQSQSGMYLNTYVNQIHRYLRRGLYHGAEPLFDGYFSLVGGGMQRSLFQTSGDDVLMCIRDEYGENPVDVPFISITTEGDYGLFNSIPSFKMKTGYNSDSPGDKRRYYEFPGAPHTDASSPLVPSNDEIVKCKCPKRILDGEYEHRLNDFPLEYFINGLLEKLHIWASEGTAPESKPLMEKDENGILKRDRYGNVLGGFRTVFVDVPKASYKGSCPGQEIGGTMSFFDEKTVKELYGGKAAYLEAFRKRAEEHLNLGEVLKSDFDRMVKWAEMTDK</sequence>
<reference evidence="2" key="2">
    <citation type="journal article" date="2021" name="Microbiol. Resour. Announc.">
        <title>Complete Genome Sequences of Three Human Oral Treponema parvum Isolates.</title>
        <authorList>
            <person name="Zeng H."/>
            <person name="Watt R.M."/>
        </authorList>
    </citation>
    <scope>NUCLEOTIDE SEQUENCE</scope>
    <source>
        <strain evidence="2">ATCC 700773</strain>
    </source>
</reference>
<dbReference type="AlphaFoldDB" id="A0A975EZW5"/>
<dbReference type="EMBL" id="CP054257">
    <property type="protein sequence ID" value="QTQ11929.1"/>
    <property type="molecule type" value="Genomic_DNA"/>
</dbReference>
<protein>
    <recommendedName>
        <fullName evidence="1">Alpha/beta hydrolase domain-containing protein</fullName>
    </recommendedName>
</protein>
<evidence type="ECO:0000313" key="2">
    <source>
        <dbReference type="EMBL" id="QTQ11929.1"/>
    </source>
</evidence>